<reference evidence="2 3" key="1">
    <citation type="submission" date="2018-05" db="EMBL/GenBank/DDBJ databases">
        <title>Algibacter marinivivus sp. nov., isolated from sample around a algae.</title>
        <authorList>
            <person name="Zhong X."/>
        </authorList>
    </citation>
    <scope>NUCLEOTIDE SEQUENCE [LARGE SCALE GENOMIC DNA]</scope>
    <source>
        <strain evidence="2 3">ZY111</strain>
    </source>
</reference>
<evidence type="ECO:0008006" key="4">
    <source>
        <dbReference type="Google" id="ProtNLM"/>
    </source>
</evidence>
<dbReference type="OrthoDB" id="1359955at2"/>
<dbReference type="InterPro" id="IPR038081">
    <property type="entry name" value="CalX-like_sf"/>
</dbReference>
<accession>A0A2U2X6K0</accession>
<dbReference type="SUPFAM" id="SSF141072">
    <property type="entry name" value="CalX-like"/>
    <property type="match status" value="1"/>
</dbReference>
<reference evidence="3" key="3">
    <citation type="submission" date="2018-05" db="EMBL/GenBank/DDBJ databases">
        <authorList>
            <person name="Lu D."/>
        </authorList>
    </citation>
    <scope>NUCLEOTIDE SEQUENCE [LARGE SCALE GENOMIC DNA]</scope>
    <source>
        <strain evidence="3">ZY111</strain>
    </source>
</reference>
<evidence type="ECO:0000313" key="3">
    <source>
        <dbReference type="Proteomes" id="UP000245375"/>
    </source>
</evidence>
<name>A0A2U2X6K0_9FLAO</name>
<dbReference type="Proteomes" id="UP000245375">
    <property type="component" value="Unassembled WGS sequence"/>
</dbReference>
<feature type="chain" id="PRO_5015494686" description="Calx-beta domain-containing protein" evidence="1">
    <location>
        <begin position="26"/>
        <end position="306"/>
    </location>
</feature>
<sequence length="306" mass="32913">MKKIKYILNLAIVALLIVGCDAEKASVDPADIGSTSRYPTPTFTLTGGNTTVNENNQTVFTYNIVLDKPISEAIDFSIVQTGGNATLHEDFEVENGTIAAYTTSTQVMVMILDDEEIEGTETAELTIESGPSLANKFLVNPNTSFPSTTFTIQNSETDDFKVQLDWDAIYLDSDGDEHHLCDMDLDLEIYTADFSGIVATSYSSCPEGIRIPAGALADGNYWLVPSFWSTAGAVPPATNIDIPAMITFAQVGVTDSTDDLTGVWDTDTGGDRQGNADAYLVRYVLNISGTSYTVTNVDSGAVVFQN</sequence>
<keyword evidence="1" id="KW-0732">Signal</keyword>
<organism evidence="2 3">
    <name type="scientific">Algibacter marinivivus</name>
    <dbReference type="NCBI Taxonomy" id="2100723"/>
    <lineage>
        <taxon>Bacteria</taxon>
        <taxon>Pseudomonadati</taxon>
        <taxon>Bacteroidota</taxon>
        <taxon>Flavobacteriia</taxon>
        <taxon>Flavobacteriales</taxon>
        <taxon>Flavobacteriaceae</taxon>
        <taxon>Algibacter</taxon>
    </lineage>
</organism>
<dbReference type="AlphaFoldDB" id="A0A2U2X6K0"/>
<keyword evidence="3" id="KW-1185">Reference proteome</keyword>
<dbReference type="RefSeq" id="WP_109351420.1">
    <property type="nucleotide sequence ID" value="NZ_QFRI01000001.1"/>
</dbReference>
<protein>
    <recommendedName>
        <fullName evidence="4">Calx-beta domain-containing protein</fullName>
    </recommendedName>
</protein>
<gene>
    <name evidence="2" type="ORF">DIS18_02315</name>
</gene>
<evidence type="ECO:0000256" key="1">
    <source>
        <dbReference type="SAM" id="SignalP"/>
    </source>
</evidence>
<dbReference type="Gene3D" id="2.60.40.2030">
    <property type="match status" value="1"/>
</dbReference>
<proteinExistence type="predicted"/>
<feature type="signal peptide" evidence="1">
    <location>
        <begin position="1"/>
        <end position="25"/>
    </location>
</feature>
<evidence type="ECO:0000313" key="2">
    <source>
        <dbReference type="EMBL" id="PWH83409.1"/>
    </source>
</evidence>
<dbReference type="PROSITE" id="PS51257">
    <property type="entry name" value="PROKAR_LIPOPROTEIN"/>
    <property type="match status" value="1"/>
</dbReference>
<comment type="caution">
    <text evidence="2">The sequence shown here is derived from an EMBL/GenBank/DDBJ whole genome shotgun (WGS) entry which is preliminary data.</text>
</comment>
<dbReference type="EMBL" id="QFRI01000001">
    <property type="protein sequence ID" value="PWH83409.1"/>
    <property type="molecule type" value="Genomic_DNA"/>
</dbReference>
<reference evidence="3" key="2">
    <citation type="submission" date="2018-05" db="EMBL/GenBank/DDBJ databases">
        <title>Algibacter marinivivus sp. nov., isolated from sample around a algae.</title>
        <authorList>
            <person name="Lu D."/>
        </authorList>
    </citation>
    <scope>NUCLEOTIDE SEQUENCE [LARGE SCALE GENOMIC DNA]</scope>
    <source>
        <strain evidence="3">ZY111</strain>
    </source>
</reference>